<organism evidence="3 4">
    <name type="scientific">Megaselia scalaris</name>
    <name type="common">Humpbacked fly</name>
    <name type="synonym">Phora scalaris</name>
    <dbReference type="NCBI Taxonomy" id="36166"/>
    <lineage>
        <taxon>Eukaryota</taxon>
        <taxon>Metazoa</taxon>
        <taxon>Ecdysozoa</taxon>
        <taxon>Arthropoda</taxon>
        <taxon>Hexapoda</taxon>
        <taxon>Insecta</taxon>
        <taxon>Pterygota</taxon>
        <taxon>Neoptera</taxon>
        <taxon>Endopterygota</taxon>
        <taxon>Diptera</taxon>
        <taxon>Brachycera</taxon>
        <taxon>Muscomorpha</taxon>
        <taxon>Platypezoidea</taxon>
        <taxon>Phoridae</taxon>
        <taxon>Megaseliini</taxon>
        <taxon>Megaselia</taxon>
    </lineage>
</organism>
<dbReference type="PROSITE" id="PS00135">
    <property type="entry name" value="TRYPSIN_SER"/>
    <property type="match status" value="1"/>
</dbReference>
<protein>
    <recommendedName>
        <fullName evidence="2">Peptidase S1 domain-containing protein</fullName>
    </recommendedName>
</protein>
<dbReference type="InterPro" id="IPR043504">
    <property type="entry name" value="Peptidase_S1_PA_chymotrypsin"/>
</dbReference>
<evidence type="ECO:0000313" key="3">
    <source>
        <dbReference type="EnsemblMetazoa" id="MESCA004005-PA"/>
    </source>
</evidence>
<name>T1GKI1_MEGSC</name>
<proteinExistence type="predicted"/>
<dbReference type="InterPro" id="IPR001314">
    <property type="entry name" value="Peptidase_S1A"/>
</dbReference>
<dbReference type="GO" id="GO:0004252">
    <property type="term" value="F:serine-type endopeptidase activity"/>
    <property type="evidence" value="ECO:0007669"/>
    <property type="project" value="InterPro"/>
</dbReference>
<dbReference type="Pfam" id="PF00089">
    <property type="entry name" value="Trypsin"/>
    <property type="match status" value="1"/>
</dbReference>
<dbReference type="AlphaFoldDB" id="T1GKI1"/>
<dbReference type="EnsemblMetazoa" id="MESCA004005-RA">
    <property type="protein sequence ID" value="MESCA004005-PA"/>
    <property type="gene ID" value="MESCA004005"/>
</dbReference>
<dbReference type="STRING" id="36166.T1GKI1"/>
<dbReference type="Proteomes" id="UP000015102">
    <property type="component" value="Unassembled WGS sequence"/>
</dbReference>
<evidence type="ECO:0000313" key="4">
    <source>
        <dbReference type="Proteomes" id="UP000015102"/>
    </source>
</evidence>
<dbReference type="PRINTS" id="PR00722">
    <property type="entry name" value="CHYMOTRYPSIN"/>
</dbReference>
<keyword evidence="4" id="KW-1185">Reference proteome</keyword>
<evidence type="ECO:0000256" key="1">
    <source>
        <dbReference type="ARBA" id="ARBA00023157"/>
    </source>
</evidence>
<sequence>MKNGRVSGVCTHISECSQNQFEATDSFIYTKCDSDDFLIICCPTKFSSVNSISDRFENTRISEQKCKEYSAAIYVNSVFLPLSVGAPSIITKKEQCAHKIQPLVVGGEEARLHEFPHMALLGYVESNNKVSWDCDFYISRSDLKIVRLGELNYESTEDGAEPIDFGISKTFVHPKYDNPPDSSYNDIGILKLSGKVKLTPGVRPACLPTSAELSERSIATGWGQTLFAGSPSSHLLKTVLEKFTKKECKAVFKAGSINLPNGIDDSQFCVGHRTEIKDTCNGDSGGPLQNYHSSLKCMYTLYGITSTGQGCGIIGVPGLYIQIWNYIDWIENIVWS</sequence>
<accession>T1GKI1</accession>
<dbReference type="HOGENOM" id="CLU_006842_0_3_1"/>
<dbReference type="InterPro" id="IPR033116">
    <property type="entry name" value="TRYPSIN_SER"/>
</dbReference>
<keyword evidence="1" id="KW-1015">Disulfide bond</keyword>
<dbReference type="OMA" id="SADTCYG"/>
<evidence type="ECO:0000259" key="2">
    <source>
        <dbReference type="PROSITE" id="PS50240"/>
    </source>
</evidence>
<reference evidence="3" key="2">
    <citation type="submission" date="2015-06" db="UniProtKB">
        <authorList>
            <consortium name="EnsemblMetazoa"/>
        </authorList>
    </citation>
    <scope>IDENTIFICATION</scope>
</reference>
<dbReference type="SMART" id="SM00020">
    <property type="entry name" value="Tryp_SPc"/>
    <property type="match status" value="1"/>
</dbReference>
<dbReference type="InterPro" id="IPR001254">
    <property type="entry name" value="Trypsin_dom"/>
</dbReference>
<dbReference type="PANTHER" id="PTHR24258">
    <property type="entry name" value="SERINE PROTEASE-RELATED"/>
    <property type="match status" value="1"/>
</dbReference>
<reference evidence="4" key="1">
    <citation type="submission" date="2013-02" db="EMBL/GenBank/DDBJ databases">
        <authorList>
            <person name="Hughes D."/>
        </authorList>
    </citation>
    <scope>NUCLEOTIDE SEQUENCE</scope>
    <source>
        <strain>Durham</strain>
        <strain evidence="4">NC isolate 2 -- Noor lab</strain>
    </source>
</reference>
<feature type="domain" description="Peptidase S1" evidence="2">
    <location>
        <begin position="104"/>
        <end position="335"/>
    </location>
</feature>
<dbReference type="EMBL" id="CAQQ02002258">
    <property type="status" value="NOT_ANNOTATED_CDS"/>
    <property type="molecule type" value="Genomic_DNA"/>
</dbReference>
<dbReference type="GO" id="GO:0006508">
    <property type="term" value="P:proteolysis"/>
    <property type="evidence" value="ECO:0007669"/>
    <property type="project" value="InterPro"/>
</dbReference>
<dbReference type="InterPro" id="IPR009003">
    <property type="entry name" value="Peptidase_S1_PA"/>
</dbReference>
<dbReference type="SUPFAM" id="SSF50494">
    <property type="entry name" value="Trypsin-like serine proteases"/>
    <property type="match status" value="1"/>
</dbReference>
<dbReference type="Gene3D" id="2.40.10.10">
    <property type="entry name" value="Trypsin-like serine proteases"/>
    <property type="match status" value="1"/>
</dbReference>
<dbReference type="CDD" id="cd00190">
    <property type="entry name" value="Tryp_SPc"/>
    <property type="match status" value="1"/>
</dbReference>
<dbReference type="PANTHER" id="PTHR24258:SF136">
    <property type="entry name" value="GH06673P-RELATED"/>
    <property type="match status" value="1"/>
</dbReference>
<dbReference type="PROSITE" id="PS50240">
    <property type="entry name" value="TRYPSIN_DOM"/>
    <property type="match status" value="1"/>
</dbReference>